<comment type="caution">
    <text evidence="1">The sequence shown here is derived from an EMBL/GenBank/DDBJ whole genome shotgun (WGS) entry which is preliminary data.</text>
</comment>
<name>A0A2T7Q0S3_POMCA</name>
<dbReference type="EMBL" id="PZQS01000001">
    <property type="protein sequence ID" value="PVD39275.1"/>
    <property type="molecule type" value="Genomic_DNA"/>
</dbReference>
<organism evidence="1 2">
    <name type="scientific">Pomacea canaliculata</name>
    <name type="common">Golden apple snail</name>
    <dbReference type="NCBI Taxonomy" id="400727"/>
    <lineage>
        <taxon>Eukaryota</taxon>
        <taxon>Metazoa</taxon>
        <taxon>Spiralia</taxon>
        <taxon>Lophotrochozoa</taxon>
        <taxon>Mollusca</taxon>
        <taxon>Gastropoda</taxon>
        <taxon>Caenogastropoda</taxon>
        <taxon>Architaenioglossa</taxon>
        <taxon>Ampullarioidea</taxon>
        <taxon>Ampullariidae</taxon>
        <taxon>Pomacea</taxon>
    </lineage>
</organism>
<proteinExistence type="predicted"/>
<dbReference type="Proteomes" id="UP000245119">
    <property type="component" value="Linkage Group LG1"/>
</dbReference>
<protein>
    <submittedName>
        <fullName evidence="1">Uncharacterized protein</fullName>
    </submittedName>
</protein>
<evidence type="ECO:0000313" key="2">
    <source>
        <dbReference type="Proteomes" id="UP000245119"/>
    </source>
</evidence>
<sequence>MSFQAAGGKGGEEDGSAWYLTTLVCTCQCYHSSSESWKFLAAAFTVSQAMVEWHVVGRDDR</sequence>
<reference evidence="1 2" key="1">
    <citation type="submission" date="2018-04" db="EMBL/GenBank/DDBJ databases">
        <title>The genome of golden apple snail Pomacea canaliculata provides insight into stress tolerance and invasive adaptation.</title>
        <authorList>
            <person name="Liu C."/>
            <person name="Liu B."/>
            <person name="Ren Y."/>
            <person name="Zhang Y."/>
            <person name="Wang H."/>
            <person name="Li S."/>
            <person name="Jiang F."/>
            <person name="Yin L."/>
            <person name="Zhang G."/>
            <person name="Qian W."/>
            <person name="Fan W."/>
        </authorList>
    </citation>
    <scope>NUCLEOTIDE SEQUENCE [LARGE SCALE GENOMIC DNA]</scope>
    <source>
        <strain evidence="1">SZHN2017</strain>
        <tissue evidence="1">Muscle</tissue>
    </source>
</reference>
<evidence type="ECO:0000313" key="1">
    <source>
        <dbReference type="EMBL" id="PVD39275.1"/>
    </source>
</evidence>
<gene>
    <name evidence="1" type="ORF">C0Q70_01903</name>
</gene>
<dbReference type="AlphaFoldDB" id="A0A2T7Q0S3"/>
<accession>A0A2T7Q0S3</accession>
<keyword evidence="2" id="KW-1185">Reference proteome</keyword>